<dbReference type="AlphaFoldDB" id="A0A8W8L3K0"/>
<comment type="similarity">
    <text evidence="1">Belongs to the TMEM121 family.</text>
</comment>
<organism evidence="3 4">
    <name type="scientific">Magallana gigas</name>
    <name type="common">Pacific oyster</name>
    <name type="synonym">Crassostrea gigas</name>
    <dbReference type="NCBI Taxonomy" id="29159"/>
    <lineage>
        <taxon>Eukaryota</taxon>
        <taxon>Metazoa</taxon>
        <taxon>Spiralia</taxon>
        <taxon>Lophotrochozoa</taxon>
        <taxon>Mollusca</taxon>
        <taxon>Bivalvia</taxon>
        <taxon>Autobranchia</taxon>
        <taxon>Pteriomorphia</taxon>
        <taxon>Ostreida</taxon>
        <taxon>Ostreoidea</taxon>
        <taxon>Ostreidae</taxon>
        <taxon>Magallana</taxon>
    </lineage>
</organism>
<protein>
    <submittedName>
        <fullName evidence="3">Uncharacterized protein</fullName>
    </submittedName>
</protein>
<evidence type="ECO:0000256" key="1">
    <source>
        <dbReference type="ARBA" id="ARBA00007711"/>
    </source>
</evidence>
<sequence length="198" mass="22419">MEKSFQFCSREATIKALKSEVQKFNSRVDRACARALNLDRMTREYFTKMIPKDMNNNTPSCSGRESGNPEDGLSQGRILEFLKRPGRKIRSYMSVTNDNFHNLRGSRSDSSMEKAGSRLGVCSWFLFSAIVATKAGIIFIDFADELDENEFFGPNTLKTSLALAGVVYLLHLSSLHDAKPCFEGINRDRHFRHYGLCV</sequence>
<reference evidence="3" key="1">
    <citation type="submission" date="2022-08" db="UniProtKB">
        <authorList>
            <consortium name="EnsemblMetazoa"/>
        </authorList>
    </citation>
    <scope>IDENTIFICATION</scope>
    <source>
        <strain evidence="3">05x7-T-G4-1.051#20</strain>
    </source>
</reference>
<feature type="region of interest" description="Disordered" evidence="2">
    <location>
        <begin position="52"/>
        <end position="73"/>
    </location>
</feature>
<proteinExistence type="inferred from homology"/>
<dbReference type="Pfam" id="PF14997">
    <property type="entry name" value="CECR6_TMEM121"/>
    <property type="match status" value="1"/>
</dbReference>
<dbReference type="Proteomes" id="UP000005408">
    <property type="component" value="Unassembled WGS sequence"/>
</dbReference>
<feature type="compositionally biased region" description="Polar residues" evidence="2">
    <location>
        <begin position="54"/>
        <end position="65"/>
    </location>
</feature>
<dbReference type="EnsemblMetazoa" id="G26282.1">
    <property type="protein sequence ID" value="G26282.1:cds"/>
    <property type="gene ID" value="G26282"/>
</dbReference>
<accession>A0A8W8L3K0</accession>
<evidence type="ECO:0000313" key="3">
    <source>
        <dbReference type="EnsemblMetazoa" id="G26282.1:cds"/>
    </source>
</evidence>
<keyword evidence="4" id="KW-1185">Reference proteome</keyword>
<name>A0A8W8L3K0_MAGGI</name>
<evidence type="ECO:0000256" key="2">
    <source>
        <dbReference type="SAM" id="MobiDB-lite"/>
    </source>
</evidence>
<evidence type="ECO:0000313" key="4">
    <source>
        <dbReference type="Proteomes" id="UP000005408"/>
    </source>
</evidence>
<dbReference type="InterPro" id="IPR032776">
    <property type="entry name" value="CECR6/TMEM121"/>
</dbReference>